<keyword evidence="4" id="KW-1185">Reference proteome</keyword>
<evidence type="ECO:0000313" key="3">
    <source>
        <dbReference type="EMBL" id="MBY8888587.1"/>
    </source>
</evidence>
<name>A0ABS7R3H4_9ACTN</name>
<dbReference type="InterPro" id="IPR025323">
    <property type="entry name" value="DUF4229"/>
</dbReference>
<dbReference type="Pfam" id="PF14012">
    <property type="entry name" value="DUF4229"/>
    <property type="match status" value="1"/>
</dbReference>
<dbReference type="EMBL" id="JAINVZ010000026">
    <property type="protein sequence ID" value="MBY8888587.1"/>
    <property type="molecule type" value="Genomic_DNA"/>
</dbReference>
<reference evidence="3 4" key="1">
    <citation type="submission" date="2021-08" db="EMBL/GenBank/DDBJ databases">
        <title>Streptomyces sp. PTM05 isolated from lichen.</title>
        <authorList>
            <person name="Somphong A."/>
            <person name="Phongsopitanun W."/>
            <person name="Tanasupawat S."/>
        </authorList>
    </citation>
    <scope>NUCLEOTIDE SEQUENCE [LARGE SCALE GENOMIC DNA]</scope>
    <source>
        <strain evidence="3 4">Ptm05</strain>
    </source>
</reference>
<keyword evidence="2" id="KW-0812">Transmembrane</keyword>
<accession>A0ABS7R3H4</accession>
<keyword evidence="2" id="KW-1133">Transmembrane helix</keyword>
<evidence type="ECO:0000313" key="4">
    <source>
        <dbReference type="Proteomes" id="UP001198565"/>
    </source>
</evidence>
<organism evidence="3 4">
    <name type="scientific">Streptantibioticus parmotrematis</name>
    <dbReference type="NCBI Taxonomy" id="2873249"/>
    <lineage>
        <taxon>Bacteria</taxon>
        <taxon>Bacillati</taxon>
        <taxon>Actinomycetota</taxon>
        <taxon>Actinomycetes</taxon>
        <taxon>Kitasatosporales</taxon>
        <taxon>Streptomycetaceae</taxon>
        <taxon>Streptantibioticus</taxon>
    </lineage>
</organism>
<feature type="transmembrane region" description="Helical" evidence="2">
    <location>
        <begin position="7"/>
        <end position="25"/>
    </location>
</feature>
<evidence type="ECO:0000256" key="2">
    <source>
        <dbReference type="SAM" id="Phobius"/>
    </source>
</evidence>
<sequence>MLRYTALRAGLFVVSFGVIWGLVYLHILPAGLGKSNLLWVLLLALVVSAPLSYVLLRGARDRASVQISDRVERSRAAYQAKAADEDEADDAARAQSA</sequence>
<comment type="caution">
    <text evidence="3">The sequence shown here is derived from an EMBL/GenBank/DDBJ whole genome shotgun (WGS) entry which is preliminary data.</text>
</comment>
<dbReference type="Proteomes" id="UP001198565">
    <property type="component" value="Unassembled WGS sequence"/>
</dbReference>
<feature type="region of interest" description="Disordered" evidence="1">
    <location>
        <begin position="78"/>
        <end position="97"/>
    </location>
</feature>
<keyword evidence="2" id="KW-0472">Membrane</keyword>
<proteinExistence type="predicted"/>
<protein>
    <submittedName>
        <fullName evidence="3">DUF4229 domain-containing protein</fullName>
    </submittedName>
</protein>
<feature type="transmembrane region" description="Helical" evidence="2">
    <location>
        <begin position="37"/>
        <end position="56"/>
    </location>
</feature>
<gene>
    <name evidence="3" type="ORF">K7472_27645</name>
</gene>
<evidence type="ECO:0000256" key="1">
    <source>
        <dbReference type="SAM" id="MobiDB-lite"/>
    </source>
</evidence>